<keyword evidence="6" id="KW-0804">Transcription</keyword>
<dbReference type="PANTHER" id="PTHR45714">
    <property type="entry name" value="HOMEOBOX-LEUCINE ZIPPER PROTEIN HAT14"/>
    <property type="match status" value="1"/>
</dbReference>
<dbReference type="SMART" id="SM00340">
    <property type="entry name" value="HALZ"/>
    <property type="match status" value="1"/>
</dbReference>
<feature type="DNA-binding region" description="Homeobox" evidence="8">
    <location>
        <begin position="210"/>
        <end position="269"/>
    </location>
</feature>
<dbReference type="Proteomes" id="UP001497512">
    <property type="component" value="Chromosome 14"/>
</dbReference>
<evidence type="ECO:0000256" key="5">
    <source>
        <dbReference type="ARBA" id="ARBA00023155"/>
    </source>
</evidence>
<feature type="domain" description="Homeobox" evidence="12">
    <location>
        <begin position="208"/>
        <end position="268"/>
    </location>
</feature>
<dbReference type="PANTHER" id="PTHR45714:SF34">
    <property type="entry name" value="HOMEOBOX-LEUCINE ZIPPER PROTEIN HAT9"/>
    <property type="match status" value="1"/>
</dbReference>
<evidence type="ECO:0000313" key="13">
    <source>
        <dbReference type="EMBL" id="CAK9203886.1"/>
    </source>
</evidence>
<reference evidence="13" key="1">
    <citation type="submission" date="2024-02" db="EMBL/GenBank/DDBJ databases">
        <authorList>
            <consortium name="ELIXIR-Norway"/>
            <consortium name="Elixir Norway"/>
        </authorList>
    </citation>
    <scope>NUCLEOTIDE SEQUENCE</scope>
</reference>
<feature type="coiled-coil region" evidence="10">
    <location>
        <begin position="267"/>
        <end position="301"/>
    </location>
</feature>
<dbReference type="Pfam" id="PF02183">
    <property type="entry name" value="HALZ"/>
    <property type="match status" value="1"/>
</dbReference>
<dbReference type="CDD" id="cd00086">
    <property type="entry name" value="homeodomain"/>
    <property type="match status" value="1"/>
</dbReference>
<dbReference type="SUPFAM" id="SSF46689">
    <property type="entry name" value="Homeodomain-like"/>
    <property type="match status" value="1"/>
</dbReference>
<proteinExistence type="inferred from homology"/>
<evidence type="ECO:0000256" key="11">
    <source>
        <dbReference type="SAM" id="MobiDB-lite"/>
    </source>
</evidence>
<evidence type="ECO:0000256" key="4">
    <source>
        <dbReference type="ARBA" id="ARBA00023125"/>
    </source>
</evidence>
<evidence type="ECO:0000256" key="1">
    <source>
        <dbReference type="ARBA" id="ARBA00004123"/>
    </source>
</evidence>
<comment type="similarity">
    <text evidence="2">Belongs to the HD-ZIP homeobox family. Class II subfamily.</text>
</comment>
<keyword evidence="7 8" id="KW-0539">Nucleus</keyword>
<evidence type="ECO:0000256" key="3">
    <source>
        <dbReference type="ARBA" id="ARBA00023015"/>
    </source>
</evidence>
<evidence type="ECO:0000256" key="8">
    <source>
        <dbReference type="PROSITE-ProRule" id="PRU00108"/>
    </source>
</evidence>
<evidence type="ECO:0000313" key="14">
    <source>
        <dbReference type="Proteomes" id="UP001497512"/>
    </source>
</evidence>
<dbReference type="Gene3D" id="1.10.10.60">
    <property type="entry name" value="Homeodomain-like"/>
    <property type="match status" value="1"/>
</dbReference>
<keyword evidence="5 8" id="KW-0371">Homeobox</keyword>
<dbReference type="InterPro" id="IPR017970">
    <property type="entry name" value="Homeobox_CS"/>
</dbReference>
<dbReference type="InterPro" id="IPR009057">
    <property type="entry name" value="Homeodomain-like_sf"/>
</dbReference>
<protein>
    <recommendedName>
        <fullName evidence="12">Homeobox domain-containing protein</fullName>
    </recommendedName>
</protein>
<dbReference type="InterPro" id="IPR050762">
    <property type="entry name" value="HD-ZIP_Homeobox_LZ_Class_II"/>
</dbReference>
<dbReference type="EMBL" id="OZ019906">
    <property type="protein sequence ID" value="CAK9203886.1"/>
    <property type="molecule type" value="Genomic_DNA"/>
</dbReference>
<keyword evidence="3" id="KW-0805">Transcription regulation</keyword>
<evidence type="ECO:0000256" key="2">
    <source>
        <dbReference type="ARBA" id="ARBA00006074"/>
    </source>
</evidence>
<feature type="region of interest" description="Disordered" evidence="11">
    <location>
        <begin position="104"/>
        <end position="164"/>
    </location>
</feature>
<organism evidence="13 14">
    <name type="scientific">Sphagnum troendelagicum</name>
    <dbReference type="NCBI Taxonomy" id="128251"/>
    <lineage>
        <taxon>Eukaryota</taxon>
        <taxon>Viridiplantae</taxon>
        <taxon>Streptophyta</taxon>
        <taxon>Embryophyta</taxon>
        <taxon>Bryophyta</taxon>
        <taxon>Sphagnophytina</taxon>
        <taxon>Sphagnopsida</taxon>
        <taxon>Sphagnales</taxon>
        <taxon>Sphagnaceae</taxon>
        <taxon>Sphagnum</taxon>
    </lineage>
</organism>
<evidence type="ECO:0000256" key="10">
    <source>
        <dbReference type="SAM" id="Coils"/>
    </source>
</evidence>
<feature type="compositionally biased region" description="Low complexity" evidence="11">
    <location>
        <begin position="104"/>
        <end position="115"/>
    </location>
</feature>
<dbReference type="InterPro" id="IPR003106">
    <property type="entry name" value="Leu_zip_homeo"/>
</dbReference>
<evidence type="ECO:0000256" key="9">
    <source>
        <dbReference type="RuleBase" id="RU000682"/>
    </source>
</evidence>
<comment type="subcellular location">
    <subcellularLocation>
        <location evidence="1 8 9">Nucleus</location>
    </subcellularLocation>
</comment>
<dbReference type="SMART" id="SM00389">
    <property type="entry name" value="HOX"/>
    <property type="match status" value="1"/>
</dbReference>
<dbReference type="PROSITE" id="PS00027">
    <property type="entry name" value="HOMEOBOX_1"/>
    <property type="match status" value="1"/>
</dbReference>
<evidence type="ECO:0000259" key="12">
    <source>
        <dbReference type="PROSITE" id="PS50071"/>
    </source>
</evidence>
<dbReference type="Pfam" id="PF00046">
    <property type="entry name" value="Homeodomain"/>
    <property type="match status" value="1"/>
</dbReference>
<accession>A0ABP0TSF8</accession>
<evidence type="ECO:0000256" key="6">
    <source>
        <dbReference type="ARBA" id="ARBA00023163"/>
    </source>
</evidence>
<evidence type="ECO:0000256" key="7">
    <source>
        <dbReference type="ARBA" id="ARBA00023242"/>
    </source>
</evidence>
<keyword evidence="10" id="KW-0175">Coiled coil</keyword>
<name>A0ABP0TSF8_9BRYO</name>
<sequence>MIKFGNNNQIGNLNLVYKNNHFEPSNTVCEGTSSQNIESHEDVHLDCVDQTNNSNIFKEKTRNSKCVMMVQQRGGYEMNSSSSSAPPARQCPVQLDLLPGLRPASVTPAAAPSSTNNAFSWQPASLRNGSRTNSGSGGIDMNQLPSTTECDEEAVVSSSPSSCIGMKREREKNMLQQHDQLFEQLLDRERACDLSSRGCSDDEDGGGGGITRKKLRLSKEQSALLEESFKDHSTLNPKQKSALAKQLNLRPRQVEVWFQNRRARTKLKQTEVDREVLQRCCETLTEENRRLLKELQELRAIKVAAPCVIAHDYYMPLPAATLTMCPSCERVATVDNRSVTFSKPGYSHFSQSPAAC</sequence>
<keyword evidence="4 8" id="KW-0238">DNA-binding</keyword>
<dbReference type="PROSITE" id="PS50071">
    <property type="entry name" value="HOMEOBOX_2"/>
    <property type="match status" value="1"/>
</dbReference>
<feature type="compositionally biased region" description="Low complexity" evidence="11">
    <location>
        <begin position="125"/>
        <end position="134"/>
    </location>
</feature>
<gene>
    <name evidence="13" type="ORF">CSSPTR1EN2_LOCUS7110</name>
</gene>
<keyword evidence="14" id="KW-1185">Reference proteome</keyword>
<dbReference type="InterPro" id="IPR001356">
    <property type="entry name" value="HD"/>
</dbReference>